<feature type="region of interest" description="Disordered" evidence="1">
    <location>
        <begin position="1"/>
        <end position="20"/>
    </location>
</feature>
<dbReference type="Proteomes" id="UP000006701">
    <property type="component" value="Unassembled WGS sequence"/>
</dbReference>
<dbReference type="KEGG" id="act:ACLA_091670"/>
<sequence length="311" mass="33125">MASYQKARTAPPSPCLQVVTPHDRPRQALSLLSTAQDDLKQHFVDAIQQVLLEMAVEPTSEKSQPTTASLLTDLLKVFQDTPSSNATARLSKLASVSVEKDNHHQLLLNSQGGTPPNSPCITLLETIAMGQLKEPTDPLVPSSDDPSAYSIYAEEPQAGNCKVSGNPKLSVTDNNIDGASLPNIGPLNDGQSTPSAVDIAVANGEWLVAGAWLSNVEKRETHGVCTIKKDQYKCSSGPFGTSTPQFNANGLESLLANAAKMRLWADSPATADGLDLCEAREIESEGLRGDHQAFSSTENGPARPEKKAENN</sequence>
<protein>
    <submittedName>
        <fullName evidence="2">Uncharacterized protein</fullName>
    </submittedName>
</protein>
<keyword evidence="3" id="KW-1185">Reference proteome</keyword>
<gene>
    <name evidence="2" type="ORF">ACLA_091670</name>
</gene>
<evidence type="ECO:0000313" key="2">
    <source>
        <dbReference type="EMBL" id="EAW11469.1"/>
    </source>
</evidence>
<dbReference type="RefSeq" id="XP_001272895.1">
    <property type="nucleotide sequence ID" value="XM_001272894.1"/>
</dbReference>
<proteinExistence type="predicted"/>
<dbReference type="eggNOG" id="ENOG502RPDI">
    <property type="taxonomic scope" value="Eukaryota"/>
</dbReference>
<dbReference type="GeneID" id="4705136"/>
<accession>A1CF20</accession>
<feature type="region of interest" description="Disordered" evidence="1">
    <location>
        <begin position="285"/>
        <end position="311"/>
    </location>
</feature>
<name>A1CF20_ASPCL</name>
<dbReference type="HOGENOM" id="CLU_894224_0_0_1"/>
<organism evidence="2 3">
    <name type="scientific">Aspergillus clavatus (strain ATCC 1007 / CBS 513.65 / DSM 816 / NCTC 3887 / NRRL 1 / QM 1276 / 107)</name>
    <dbReference type="NCBI Taxonomy" id="344612"/>
    <lineage>
        <taxon>Eukaryota</taxon>
        <taxon>Fungi</taxon>
        <taxon>Dikarya</taxon>
        <taxon>Ascomycota</taxon>
        <taxon>Pezizomycotina</taxon>
        <taxon>Eurotiomycetes</taxon>
        <taxon>Eurotiomycetidae</taxon>
        <taxon>Eurotiales</taxon>
        <taxon>Aspergillaceae</taxon>
        <taxon>Aspergillus</taxon>
        <taxon>Aspergillus subgen. Fumigati</taxon>
    </lineage>
</organism>
<dbReference type="VEuPathDB" id="FungiDB:ACLA_091670"/>
<dbReference type="EMBL" id="DS027052">
    <property type="protein sequence ID" value="EAW11469.1"/>
    <property type="molecule type" value="Genomic_DNA"/>
</dbReference>
<dbReference type="AlphaFoldDB" id="A1CF20"/>
<evidence type="ECO:0000313" key="3">
    <source>
        <dbReference type="Proteomes" id="UP000006701"/>
    </source>
</evidence>
<dbReference type="OrthoDB" id="4507382at2759"/>
<reference evidence="2 3" key="1">
    <citation type="journal article" date="2008" name="PLoS Genet.">
        <title>Genomic islands in the pathogenic filamentous fungus Aspergillus fumigatus.</title>
        <authorList>
            <person name="Fedorova N.D."/>
            <person name="Khaldi N."/>
            <person name="Joardar V.S."/>
            <person name="Maiti R."/>
            <person name="Amedeo P."/>
            <person name="Anderson M.J."/>
            <person name="Crabtree J."/>
            <person name="Silva J.C."/>
            <person name="Badger J.H."/>
            <person name="Albarraq A."/>
            <person name="Angiuoli S."/>
            <person name="Bussey H."/>
            <person name="Bowyer P."/>
            <person name="Cotty P.J."/>
            <person name="Dyer P.S."/>
            <person name="Egan A."/>
            <person name="Galens K."/>
            <person name="Fraser-Liggett C.M."/>
            <person name="Haas B.J."/>
            <person name="Inman J.M."/>
            <person name="Kent R."/>
            <person name="Lemieux S."/>
            <person name="Malavazi I."/>
            <person name="Orvis J."/>
            <person name="Roemer T."/>
            <person name="Ronning C.M."/>
            <person name="Sundaram J.P."/>
            <person name="Sutton G."/>
            <person name="Turner G."/>
            <person name="Venter J.C."/>
            <person name="White O.R."/>
            <person name="Whitty B.R."/>
            <person name="Youngman P."/>
            <person name="Wolfe K.H."/>
            <person name="Goldman G.H."/>
            <person name="Wortman J.R."/>
            <person name="Jiang B."/>
            <person name="Denning D.W."/>
            <person name="Nierman W.C."/>
        </authorList>
    </citation>
    <scope>NUCLEOTIDE SEQUENCE [LARGE SCALE GENOMIC DNA]</scope>
    <source>
        <strain evidence="3">ATCC 1007 / CBS 513.65 / DSM 816 / NCTC 3887 / NRRL 1</strain>
    </source>
</reference>
<dbReference type="OMA" id="PSAYSIY"/>
<evidence type="ECO:0000256" key="1">
    <source>
        <dbReference type="SAM" id="MobiDB-lite"/>
    </source>
</evidence>